<proteinExistence type="predicted"/>
<name>A0A0C2C5B6_9BILA</name>
<dbReference type="OrthoDB" id="10056930at2759"/>
<dbReference type="Proteomes" id="UP000054047">
    <property type="component" value="Unassembled WGS sequence"/>
</dbReference>
<sequence length="127" mass="14235">MENSGALSLSSDLSVYMSCQKHFFTTVVLCQCMGYSSFPDELDDKFVNDLNKLLRRLSFGLEELIPPTALSCDFMQNRDPADAIRVLAIWCLLLHRPAIVRCLCAFSDQPVAFALVLSRLAKSLARE</sequence>
<accession>A0A0C2C5B6</accession>
<reference evidence="1 2" key="1">
    <citation type="submission" date="2013-12" db="EMBL/GenBank/DDBJ databases">
        <title>Draft genome of the parsitic nematode Ancylostoma duodenale.</title>
        <authorList>
            <person name="Mitreva M."/>
        </authorList>
    </citation>
    <scope>NUCLEOTIDE SEQUENCE [LARGE SCALE GENOMIC DNA]</scope>
    <source>
        <strain evidence="1 2">Zhejiang</strain>
    </source>
</reference>
<organism evidence="1 2">
    <name type="scientific">Ancylostoma duodenale</name>
    <dbReference type="NCBI Taxonomy" id="51022"/>
    <lineage>
        <taxon>Eukaryota</taxon>
        <taxon>Metazoa</taxon>
        <taxon>Ecdysozoa</taxon>
        <taxon>Nematoda</taxon>
        <taxon>Chromadorea</taxon>
        <taxon>Rhabditida</taxon>
        <taxon>Rhabditina</taxon>
        <taxon>Rhabditomorpha</taxon>
        <taxon>Strongyloidea</taxon>
        <taxon>Ancylostomatidae</taxon>
        <taxon>Ancylostomatinae</taxon>
        <taxon>Ancylostoma</taxon>
    </lineage>
</organism>
<evidence type="ECO:0000313" key="2">
    <source>
        <dbReference type="Proteomes" id="UP000054047"/>
    </source>
</evidence>
<gene>
    <name evidence="1" type="ORF">ANCDUO_25120</name>
</gene>
<feature type="non-terminal residue" evidence="1">
    <location>
        <position position="127"/>
    </location>
</feature>
<dbReference type="AlphaFoldDB" id="A0A0C2C5B6"/>
<evidence type="ECO:0000313" key="1">
    <source>
        <dbReference type="EMBL" id="KIH44847.1"/>
    </source>
</evidence>
<dbReference type="EMBL" id="KN775173">
    <property type="protein sequence ID" value="KIH44847.1"/>
    <property type="molecule type" value="Genomic_DNA"/>
</dbReference>
<protein>
    <submittedName>
        <fullName evidence="1">Uncharacterized protein</fullName>
    </submittedName>
</protein>
<keyword evidence="2" id="KW-1185">Reference proteome</keyword>